<organism evidence="1 2">
    <name type="scientific">Babesia bovis</name>
    <dbReference type="NCBI Taxonomy" id="5865"/>
    <lineage>
        <taxon>Eukaryota</taxon>
        <taxon>Sar</taxon>
        <taxon>Alveolata</taxon>
        <taxon>Apicomplexa</taxon>
        <taxon>Aconoidasida</taxon>
        <taxon>Piroplasmida</taxon>
        <taxon>Babesiidae</taxon>
        <taxon>Babesia</taxon>
    </lineage>
</organism>
<dbReference type="KEGG" id="bbo:BBOV_IV008410"/>
<gene>
    <name evidence="1" type="ORF">BBOV_IV008410</name>
</gene>
<dbReference type="InterPro" id="IPR024420">
    <property type="entry name" value="TRAPP_III_complex_Trs85"/>
</dbReference>
<sequence>MLVKATPSARDKLYTCGYKSFVDIINKLYEKRSTRNAIKKLEYEDENEILSLLDADIDTSLLNAVESNIPNFDIKDLEFVGYPLWFTEWAVTLAKILRSTRHKTLGIPLDAKGLMVCCTSNDDAKTVMDMLGELESNKTYSVVIIGEGNFAQLTESLTLVYKEQIFVHVLNDLNEKLASEPDCQKFAAFFMNVEEHYISKSLVPLTTEHKQDVASLCLKLAKSKSHEPDYETMKSIFIAMQEETLSGTSVGYVDLVSRGCDHELQGIAYVYSAISNRKMLNKMVLSDNDNVEYDGEAVTSSNDAAIVDLDKAISIFLKYNSKTDALLAAILAATIGGTAEATKMASISATMELNSKADFVRMALSLESSTFFTTKHRKRNFNLVMAGNLYSKAGIVNLTKRCYMLAVPMFNNKGWNIASDYLYGTLSRYNPLYCIDALNELANQYETLLCNGQLNSNDAHSLKSSWYISDREMAHLRRLMKLSVIDPELRCSKIETPTVISPAYKYNPGLVYDKADIPKLNGDIPYLVRVPFIFLRNKGGVHGRNCGLLSTRQFYASSNPNEDSVCSAVDDFELQESTMKQNVKTMSENDATWKRCYDFISDYGNISYKVDSDSGYFLPKESPMHTVKYTINEPSIIKLELINPLNIGIHCDDFHLLIKGKDSSWWETASMADTTASDTSNANPKDNFVYLSEGDRRTVYLKFCVSQPGTYKVCGFAWKLFGCVTCWVPLYLCGSRKTRGAPLAVESHQTLDEYAENRKIDNGLSFTVTDTHPEIAIVLSKVAKIPPDAIPLNMDCRYFSDVNDYLGVSDTDAKYETDEGGNLSKCEAIAGEYVITKLTIKNIGTATIDAISLSMKTSGRCIVSSYPFAYHPHGTNINVMWEDPAKCNLGSISGNKSYQVTLKNDVDGLISANGTITILILMVPRVADAPSVICMQGRVRTSSKCYNVDGNISFWRFYTVDNGLDVSYEYDHSLEKMVKCSIVNNSKADIKSLCLYGVDKNPIKTHIETQQYSNEQSVVDSKRNSILLVSPFNPEDPSVTLKWKCGEAVGLQTDNIFVDSKAHVLVKITSDVSMLRYEGAPILVHIKVILENPTDEVIPYLKVKATKDKAAANIHAWYYVGLLTVDVPQILPRSKACIVFDAILPLPGVYSFTYKDINITPTKSLSITPCIQHMISVE</sequence>
<proteinExistence type="predicted"/>
<reference evidence="1 2" key="1">
    <citation type="journal article" date="2007" name="PLoS Pathog.">
        <title>Genome sequence of Babesia bovis and comparative analysis of apicomplexan hemoprotozoa.</title>
        <authorList>
            <person name="Brayton K.A."/>
            <person name="Lau A.O.T."/>
            <person name="Herndon D.R."/>
            <person name="Hannick L."/>
            <person name="Kappmeyer L.S."/>
            <person name="Berens S.J."/>
            <person name="Bidwell S.L."/>
            <person name="Brown W.C."/>
            <person name="Crabtree J."/>
            <person name="Fadrosh D."/>
            <person name="Feldblum T."/>
            <person name="Forberger H.A."/>
            <person name="Haas B.J."/>
            <person name="Howell J.M."/>
            <person name="Khouri H."/>
            <person name="Koo H."/>
            <person name="Mann D.J."/>
            <person name="Norimine J."/>
            <person name="Paulsen I.T."/>
            <person name="Radune D."/>
            <person name="Ren Q."/>
            <person name="Smith R.K. Jr."/>
            <person name="Suarez C.E."/>
            <person name="White O."/>
            <person name="Wortman J.R."/>
            <person name="Knowles D.P. Jr."/>
            <person name="McElwain T.F."/>
            <person name="Nene V.M."/>
        </authorList>
    </citation>
    <scope>NUCLEOTIDE SEQUENCE [LARGE SCALE GENOMIC DNA]</scope>
    <source>
        <strain evidence="1">T2Bo</strain>
    </source>
</reference>
<reference evidence="2" key="3">
    <citation type="journal article" date="2021" name="Int. J. Parasitol.">
        <title>Comparative analysis of gene expression between Babesia bovis blood stages and kinetes allowed by improved genome annotation.</title>
        <authorList>
            <person name="Ueti M.W."/>
            <person name="Johnson W.C."/>
            <person name="Kappmeyer L.S."/>
            <person name="Herndon D.R."/>
            <person name="Mousel M.R."/>
            <person name="Reif K.E."/>
            <person name="Taus N.S."/>
            <person name="Ifeonu O.O."/>
            <person name="Silva J.C."/>
            <person name="Suarez C.E."/>
            <person name="Brayton K.A."/>
        </authorList>
    </citation>
    <scope>NUCLEOTIDE SEQUENCE [LARGE SCALE GENOMIC DNA]</scope>
</reference>
<dbReference type="eggNOG" id="KOG1938">
    <property type="taxonomic scope" value="Eukaryota"/>
</dbReference>
<dbReference type="GO" id="GO:1990072">
    <property type="term" value="C:TRAPPIII protein complex"/>
    <property type="evidence" value="ECO:0007669"/>
    <property type="project" value="TreeGrafter"/>
</dbReference>
<protein>
    <submittedName>
        <fullName evidence="1">Uncharacterized protein</fullName>
    </submittedName>
</protein>
<evidence type="ECO:0000313" key="2">
    <source>
        <dbReference type="Proteomes" id="UP000002173"/>
    </source>
</evidence>
<evidence type="ECO:0000313" key="1">
    <source>
        <dbReference type="EMBL" id="EDO07195.1"/>
    </source>
</evidence>
<accession>A7ARM6</accession>
<dbReference type="RefSeq" id="XP_001610763.1">
    <property type="nucleotide sequence ID" value="XM_001610713.1"/>
</dbReference>
<keyword evidence="2" id="KW-1185">Reference proteome</keyword>
<dbReference type="Proteomes" id="UP000002173">
    <property type="component" value="Unassembled WGS sequence"/>
</dbReference>
<dbReference type="InParanoid" id="A7ARM6"/>
<name>A7ARM6_BABBO</name>
<dbReference type="PANTHER" id="PTHR12975:SF6">
    <property type="entry name" value="TRAFFICKING PROTEIN PARTICLE COMPLEX SUBUNIT 8"/>
    <property type="match status" value="1"/>
</dbReference>
<dbReference type="VEuPathDB" id="PiroplasmaDB:BBOV_IV008410"/>
<dbReference type="AlphaFoldDB" id="A7ARM6"/>
<reference evidence="2" key="2">
    <citation type="journal article" date="2020" name="Data Brief">
        <title>Transcriptome dataset of Babesia bovis life stages within vertebrate and invertebrate hosts.</title>
        <authorList>
            <person name="Ueti M.W."/>
            <person name="Johnson W.C."/>
            <person name="Kappmeyer L.S."/>
            <person name="Herndon D.R."/>
            <person name="Mousel M.R."/>
            <person name="Reif K.E."/>
            <person name="Taus N.S."/>
            <person name="Ifeonu O.O."/>
            <person name="Silva J.C."/>
            <person name="Suarez C.E."/>
            <person name="Brayton K.A."/>
        </authorList>
    </citation>
    <scope>NUCLEOTIDE SEQUENCE [LARGE SCALE GENOMIC DNA]</scope>
</reference>
<dbReference type="EMBL" id="AAXT01000002">
    <property type="protein sequence ID" value="EDO07195.1"/>
    <property type="molecule type" value="Genomic_DNA"/>
</dbReference>
<dbReference type="STRING" id="5865.A7ARM6"/>
<dbReference type="GeneID" id="5478997"/>
<dbReference type="PANTHER" id="PTHR12975">
    <property type="entry name" value="TRANSPORT PROTEIN TRAPP"/>
    <property type="match status" value="1"/>
</dbReference>
<dbReference type="OMA" id="WVDCEIL"/>
<comment type="caution">
    <text evidence="1">The sequence shown here is derived from an EMBL/GenBank/DDBJ whole genome shotgun (WGS) entry which is preliminary data.</text>
</comment>